<gene>
    <name evidence="3" type="primary">cmr1</name>
    <name evidence="3" type="ORF">DXX99_09490</name>
</gene>
<protein>
    <submittedName>
        <fullName evidence="3">Type III-B CRISPR module RAMP protein Cmr1</fullName>
    </submittedName>
</protein>
<evidence type="ECO:0000313" key="3">
    <source>
        <dbReference type="EMBL" id="RDV81274.1"/>
    </source>
</evidence>
<organism evidence="3 4">
    <name type="scientific">Ammonifex thiophilus</name>
    <dbReference type="NCBI Taxonomy" id="444093"/>
    <lineage>
        <taxon>Bacteria</taxon>
        <taxon>Bacillati</taxon>
        <taxon>Bacillota</taxon>
        <taxon>Clostridia</taxon>
        <taxon>Thermoanaerobacterales</taxon>
        <taxon>Thermoanaerobacteraceae</taxon>
        <taxon>Ammonifex</taxon>
    </lineage>
</organism>
<evidence type="ECO:0000256" key="1">
    <source>
        <dbReference type="ARBA" id="ARBA00023118"/>
    </source>
</evidence>
<keyword evidence="1" id="KW-0051">Antiviral defense</keyword>
<reference evidence="3 4" key="1">
    <citation type="submission" date="2018-08" db="EMBL/GenBank/DDBJ databases">
        <title>Form III RuBisCO-mediated autotrophy in Thermodesulfobium bacteria.</title>
        <authorList>
            <person name="Toshchakov S.V."/>
            <person name="Kublanov I.V."/>
            <person name="Frolov E."/>
            <person name="Bonch-Osmolovskaya E.A."/>
            <person name="Tourova T.P."/>
            <person name="Chernych N.A."/>
            <person name="Lebedinsky A.V."/>
        </authorList>
    </citation>
    <scope>NUCLEOTIDE SEQUENCE [LARGE SCALE GENOMIC DNA]</scope>
    <source>
        <strain evidence="3 4">SR</strain>
    </source>
</reference>
<evidence type="ECO:0000313" key="4">
    <source>
        <dbReference type="Proteomes" id="UP000256329"/>
    </source>
</evidence>
<dbReference type="InterPro" id="IPR005537">
    <property type="entry name" value="RAMP_III_fam"/>
</dbReference>
<dbReference type="OrthoDB" id="9806750at2"/>
<dbReference type="NCBIfam" id="TIGR01894">
    <property type="entry name" value="cas_TM1795_cmr1"/>
    <property type="match status" value="1"/>
</dbReference>
<feature type="domain" description="CRISPR type III-associated protein" evidence="2">
    <location>
        <begin position="3"/>
        <end position="194"/>
    </location>
</feature>
<dbReference type="GO" id="GO:0051607">
    <property type="term" value="P:defense response to virus"/>
    <property type="evidence" value="ECO:0007669"/>
    <property type="project" value="UniProtKB-KW"/>
</dbReference>
<dbReference type="InterPro" id="IPR007522">
    <property type="entry name" value="CRISPR-assoc_prot_TM1795"/>
</dbReference>
<dbReference type="Pfam" id="PF03787">
    <property type="entry name" value="RAMPs"/>
    <property type="match status" value="1"/>
</dbReference>
<dbReference type="AlphaFoldDB" id="A0A3D8P3Q0"/>
<accession>A0A3D8P3Q0</accession>
<dbReference type="EMBL" id="QSLN01000020">
    <property type="protein sequence ID" value="RDV81274.1"/>
    <property type="molecule type" value="Genomic_DNA"/>
</dbReference>
<evidence type="ECO:0000259" key="2">
    <source>
        <dbReference type="Pfam" id="PF03787"/>
    </source>
</evidence>
<sequence>MGIKTLTPLWTGGVNRDCDRLHETGLIGSLRWWFEVVVRGLGGYACDPTGKEKEACDLDEARYMQLRREGKSPMEAASEAGLCRVCLLFGTTGWQRAFRLEVEAASAAPVASSPKQRSPEQCSPKPLLLPSGRCHGQRAGGWYVLPGMYGDFTVLLHFRPEGEKEWPLLAGVLKLMEHWTAIGAKATGGYGVFRIDRIEDGRDFDQFLEQEPSSLDSAEGDSGEGNSTELPRLTDGFFAKVRFKPCNDDWWQQFREVRLALAENPPCGDHKSNRMDRDSFQCWLDKGVFPISPIVRNWLRYSWFSKLGFSVSEEELLFGVVKGNNRRRTAIGISHAYQVGDKLWEFRVWGCRPPELKDKWQEFVEKLYEALQEPNNASGGKKGLPSIWDKPDWKEENKNSYRNDGGLFGEIAEIVKPEGIVWREFNSDRDTVSKLDNKWEFFISLTEERVK</sequence>
<name>A0A3D8P3Q0_9THEO</name>
<keyword evidence="4" id="KW-1185">Reference proteome</keyword>
<dbReference type="Proteomes" id="UP000256329">
    <property type="component" value="Unassembled WGS sequence"/>
</dbReference>
<proteinExistence type="predicted"/>
<comment type="caution">
    <text evidence="3">The sequence shown here is derived from an EMBL/GenBank/DDBJ whole genome shotgun (WGS) entry which is preliminary data.</text>
</comment>